<dbReference type="PANTHER" id="PTHR35391:SF7">
    <property type="entry name" value="C2H2-TYPE DOMAIN-CONTAINING PROTEIN"/>
    <property type="match status" value="1"/>
</dbReference>
<dbReference type="AlphaFoldDB" id="A0A8K0SHS4"/>
<dbReference type="EMBL" id="JAGPNK010000010">
    <property type="protein sequence ID" value="KAH7312518.1"/>
    <property type="molecule type" value="Genomic_DNA"/>
</dbReference>
<keyword evidence="4" id="KW-1185">Reference proteome</keyword>
<feature type="compositionally biased region" description="Polar residues" evidence="1">
    <location>
        <begin position="523"/>
        <end position="543"/>
    </location>
</feature>
<evidence type="ECO:0000256" key="1">
    <source>
        <dbReference type="SAM" id="MobiDB-lite"/>
    </source>
</evidence>
<proteinExistence type="predicted"/>
<protein>
    <recommendedName>
        <fullName evidence="2">Oxidoreductase acuF-like C2H2 type zinc-finger domain-containing protein</fullName>
    </recommendedName>
</protein>
<feature type="compositionally biased region" description="Polar residues" evidence="1">
    <location>
        <begin position="569"/>
        <end position="596"/>
    </location>
</feature>
<evidence type="ECO:0000313" key="3">
    <source>
        <dbReference type="EMBL" id="KAH7312518.1"/>
    </source>
</evidence>
<dbReference type="OrthoDB" id="3045089at2759"/>
<feature type="domain" description="Oxidoreductase acuF-like C2H2 type zinc-finger" evidence="2">
    <location>
        <begin position="322"/>
        <end position="347"/>
    </location>
</feature>
<comment type="caution">
    <text evidence="3">The sequence shown here is derived from an EMBL/GenBank/DDBJ whole genome shotgun (WGS) entry which is preliminary data.</text>
</comment>
<dbReference type="InterPro" id="IPR058925">
    <property type="entry name" value="zf-C2H2_AcuF"/>
</dbReference>
<evidence type="ECO:0000313" key="4">
    <source>
        <dbReference type="Proteomes" id="UP000813444"/>
    </source>
</evidence>
<sequence length="616" mass="69446">MATAEDDWNSSINQFRASETSDNISLISNRCIDELDHILDTARSVDDTNLQPLEDSRARFLVWAANIGALKLERSTASLDHRLKHAPAMRETVLMGLRRLLRTTIRAFRIIRGISVNRVSDTVPTLDVSITQQKPPTNELHELLLGIDSCISHLLSLSILIRRQRPKGRLPQLDDYQPVDESPDISNVMDKFPKVKEYPWLAKRLGNGTSQRRQIMSYRQLHRKRLDRRRETYIDEGHDSQDSATIQRTVMASTIATTFDEETVSKGTSEDEPVDNAKDRVSMMTSATSFLTGYDDMSMGRHIPDLSDMVLDGVQLDYETAIECPYCRTVQVVADRQDWKKHVYSDLQPYVCTFQHCSSSSRLFSTRSEWLHHETTAHGSNWICIRCKDKTQPFTTAEAMESHFMSAHSSEITMAQLPMLLEACERPGDGFGTTSCPLCDEWKPLNSKADTKNFGRHLARHLQLLALDALPLAVEGLEIRDPDNEHNSQESDLESGRPFLFGGAWLGSPATRMSSFGPPSLGELSSASHPARLSQTPSQSQIWLNEAMRSISSRQMDRERERIRGRAMSSGTSYNLPFISRRNSLSPTSPRAGNQASRIRHRSPSPSSRRTGDSNS</sequence>
<dbReference type="Proteomes" id="UP000813444">
    <property type="component" value="Unassembled WGS sequence"/>
</dbReference>
<feature type="compositionally biased region" description="Basic and acidic residues" evidence="1">
    <location>
        <begin position="555"/>
        <end position="564"/>
    </location>
</feature>
<accession>A0A8K0SHS4</accession>
<reference evidence="3" key="1">
    <citation type="journal article" date="2021" name="Nat. Commun.">
        <title>Genetic determinants of endophytism in the Arabidopsis root mycobiome.</title>
        <authorList>
            <person name="Mesny F."/>
            <person name="Miyauchi S."/>
            <person name="Thiergart T."/>
            <person name="Pickel B."/>
            <person name="Atanasova L."/>
            <person name="Karlsson M."/>
            <person name="Huettel B."/>
            <person name="Barry K.W."/>
            <person name="Haridas S."/>
            <person name="Chen C."/>
            <person name="Bauer D."/>
            <person name="Andreopoulos W."/>
            <person name="Pangilinan J."/>
            <person name="LaButti K."/>
            <person name="Riley R."/>
            <person name="Lipzen A."/>
            <person name="Clum A."/>
            <person name="Drula E."/>
            <person name="Henrissat B."/>
            <person name="Kohler A."/>
            <person name="Grigoriev I.V."/>
            <person name="Martin F.M."/>
            <person name="Hacquard S."/>
        </authorList>
    </citation>
    <scope>NUCLEOTIDE SEQUENCE</scope>
    <source>
        <strain evidence="3">MPI-CAGE-CH-0235</strain>
    </source>
</reference>
<name>A0A8K0SHS4_9HYPO</name>
<gene>
    <name evidence="3" type="ORF">B0I35DRAFT_58493</name>
</gene>
<dbReference type="PANTHER" id="PTHR35391">
    <property type="entry name" value="C2H2-TYPE DOMAIN-CONTAINING PROTEIN-RELATED"/>
    <property type="match status" value="1"/>
</dbReference>
<dbReference type="Pfam" id="PF26082">
    <property type="entry name" value="zf-C2H2_AcuF"/>
    <property type="match status" value="1"/>
</dbReference>
<evidence type="ECO:0000259" key="2">
    <source>
        <dbReference type="Pfam" id="PF26082"/>
    </source>
</evidence>
<feature type="region of interest" description="Disordered" evidence="1">
    <location>
        <begin position="516"/>
        <end position="616"/>
    </location>
</feature>
<organism evidence="3 4">
    <name type="scientific">Stachybotrys elegans</name>
    <dbReference type="NCBI Taxonomy" id="80388"/>
    <lineage>
        <taxon>Eukaryota</taxon>
        <taxon>Fungi</taxon>
        <taxon>Dikarya</taxon>
        <taxon>Ascomycota</taxon>
        <taxon>Pezizomycotina</taxon>
        <taxon>Sordariomycetes</taxon>
        <taxon>Hypocreomycetidae</taxon>
        <taxon>Hypocreales</taxon>
        <taxon>Stachybotryaceae</taxon>
        <taxon>Stachybotrys</taxon>
    </lineage>
</organism>